<dbReference type="SUPFAM" id="SSF51126">
    <property type="entry name" value="Pectin lyase-like"/>
    <property type="match status" value="1"/>
</dbReference>
<keyword evidence="1" id="KW-0175">Coiled coil</keyword>
<dbReference type="Pfam" id="PF05860">
    <property type="entry name" value="TPS"/>
    <property type="match status" value="1"/>
</dbReference>
<sequence length="1183" mass="130939">MKKLANHIILSGVTVSMLLSPMVAADKPLNPNQLPSGGKFTHGTSGSININGNNMYINGNQQNSVIQWGGGFSIGKDAQVHFGKGQSGQNYLNIAHGTSKSTIEGILNAGGNNVFLINPNGVIITKTGTINANRFVASTSSMDNKSMQEFADGKYTNGKVIDYTTFSPIFKPQKAGNVVNMGTINAQNITLQGNKVVLDTDTSWDDKMKNQTGIISANEINLQGNEVYVDVGNINGDQLKSLKIQGSNGNNFKGSMYLNASGYYYNPNSFKVFDKYTNTNNNFKVYKYVGIGSDVDWWHFAKGWNENKEGFRDTASEYRLTNDIDFKASSGQNYANYCIEGYGCTNMIVGYKSHVYNENWEIIVDNSFSNKTFDGQGFALKNINIDTTNLEYIPEYVGIFGNSNNSEFKNIKIDYNNNSIKSNSIFTGGFIGYASDGSSFKNIELSNIASISTQTNDVLYTGGFVGYVSGANFNKININNINELSGVSVDNRSHIGGFAGSVNNGKFENIYLSQINKIINNKTTKETYTGGFAGEIWEGFFENIDIRGIKEISGGFVTGGFSGNIDYAQLSNINLDISNITSTFSTLRHTYAGGFVGSIDSGNNKFSNINIRVKKIKSINNDNNGLLSGEVDDVGNAYAGGFAGFANGGIFNNISLEAEKIEAINNNNLENTRAVVGGFIGKVEGYRSDNLSFSNITVKNIDAIVGKLEQDKKGIVNSGGFIGWIQRQGTGDFSNISLYNIKNIQAYGKNDFANAGGFIGYIESGSIFNSINLNFNNIYLFFENGSQIQSFTSDGKNTSGKFISAFDNKQVNLKFNNIHLYHYINDFSGVNSDINLWKNAINVYIYNDGDKYIKYNDFLNKDSMIVRPIVKLPEKPEFSSVDINLPNVDSIIKEEVALDKDDLYEDTIKDEILADITNQHYKIYINTLLEMLAEKNYSEMTLDEKVAFISKYFIKDTSNSKKEALKIVESIDFIVAYQTNGLNNADSDKFKNGVQSFYINNIKINIDKIIEKGKSISEILNNELKDFVVNSEQLIKELGEIQNQLKSAENDYNEYVKNNNQIDISVLNSLLSKIVLLEKQQDSILSQLDLSPIKNKIEYQNKLGSFLVIGDYKLSPYKPVLDIPNTDNEIDFVHYNVKSFGLIGDEFIKKDSKIDVIGEAETDGYKKTCVSSFNSKVMNTCIN</sequence>
<feature type="chain" id="PRO_5029841890" evidence="2">
    <location>
        <begin position="26"/>
        <end position="1183"/>
    </location>
</feature>
<dbReference type="Gene3D" id="2.160.20.110">
    <property type="match status" value="1"/>
</dbReference>
<evidence type="ECO:0000259" key="3">
    <source>
        <dbReference type="SMART" id="SM00912"/>
    </source>
</evidence>
<feature type="signal peptide" evidence="2">
    <location>
        <begin position="1"/>
        <end position="25"/>
    </location>
</feature>
<protein>
    <submittedName>
        <fullName evidence="4">Filamentous hemagglutinin N-terminal domain-containing protein</fullName>
    </submittedName>
</protein>
<evidence type="ECO:0000256" key="1">
    <source>
        <dbReference type="SAM" id="Coils"/>
    </source>
</evidence>
<feature type="coiled-coil region" evidence="1">
    <location>
        <begin position="1031"/>
        <end position="1058"/>
    </location>
</feature>
<dbReference type="Gene3D" id="2.160.20.10">
    <property type="entry name" value="Single-stranded right-handed beta-helix, Pectin lyase-like"/>
    <property type="match status" value="1"/>
</dbReference>
<dbReference type="InterPro" id="IPR012334">
    <property type="entry name" value="Pectin_lyas_fold"/>
</dbReference>
<dbReference type="Proteomes" id="UP000594890">
    <property type="component" value="Chromosome"/>
</dbReference>
<evidence type="ECO:0000313" key="5">
    <source>
        <dbReference type="Proteomes" id="UP000594890"/>
    </source>
</evidence>
<reference evidence="4 5" key="1">
    <citation type="submission" date="2020-10" db="EMBL/GenBank/DDBJ databases">
        <title>Campylobacter and Helicobacter PacBio genomes.</title>
        <authorList>
            <person name="Lane C."/>
        </authorList>
    </citation>
    <scope>NUCLEOTIDE SEQUENCE [LARGE SCALE GENOMIC DNA]</scope>
    <source>
        <strain evidence="4 5">2014D-0218</strain>
    </source>
</reference>
<proteinExistence type="predicted"/>
<keyword evidence="2" id="KW-0732">Signal</keyword>
<dbReference type="AlphaFoldDB" id="A0A7M1MID7"/>
<dbReference type="NCBIfam" id="TIGR01901">
    <property type="entry name" value="adhes_NPXG"/>
    <property type="match status" value="1"/>
</dbReference>
<dbReference type="SMART" id="SM00912">
    <property type="entry name" value="Haemagg_act"/>
    <property type="match status" value="1"/>
</dbReference>
<dbReference type="InterPro" id="IPR008638">
    <property type="entry name" value="FhaB/CdiA-like_TPS"/>
</dbReference>
<evidence type="ECO:0000256" key="2">
    <source>
        <dbReference type="SAM" id="SignalP"/>
    </source>
</evidence>
<dbReference type="InterPro" id="IPR011050">
    <property type="entry name" value="Pectin_lyase_fold/virulence"/>
</dbReference>
<name>A0A7M1MID7_CAMLA</name>
<organism evidence="4 5">
    <name type="scientific">Campylobacter lari</name>
    <dbReference type="NCBI Taxonomy" id="201"/>
    <lineage>
        <taxon>Bacteria</taxon>
        <taxon>Pseudomonadati</taxon>
        <taxon>Campylobacterota</taxon>
        <taxon>Epsilonproteobacteria</taxon>
        <taxon>Campylobacterales</taxon>
        <taxon>Campylobacteraceae</taxon>
        <taxon>Campylobacter</taxon>
    </lineage>
</organism>
<accession>A0A7M1MID7</accession>
<dbReference type="EMBL" id="CP063088">
    <property type="protein sequence ID" value="QOQ99966.1"/>
    <property type="molecule type" value="Genomic_DNA"/>
</dbReference>
<evidence type="ECO:0000313" key="4">
    <source>
        <dbReference type="EMBL" id="QOQ99966.1"/>
    </source>
</evidence>
<gene>
    <name evidence="4" type="ORF">HW242_01605</name>
</gene>
<feature type="domain" description="Filamentous haemagglutinin FhaB/tRNA nuclease CdiA-like TPS" evidence="3">
    <location>
        <begin position="31"/>
        <end position="146"/>
    </location>
</feature>